<dbReference type="EMBL" id="OQ846916">
    <property type="protein sequence ID" value="WJJ55356.1"/>
    <property type="molecule type" value="Genomic_DNA"/>
</dbReference>
<organism evidence="2">
    <name type="scientific">Alicyclobacillus phage KKP_3916</name>
    <dbReference type="NCBI Taxonomy" id="3040651"/>
    <lineage>
        <taxon>Viruses</taxon>
        <taxon>Duplodnaviria</taxon>
        <taxon>Heunggongvirae</taxon>
        <taxon>Uroviricota</taxon>
        <taxon>Caudoviricetes</taxon>
    </lineage>
</organism>
<reference evidence="2" key="1">
    <citation type="submission" date="2023-04" db="EMBL/GenBank/DDBJ databases">
        <title>Characterization and genome study of newly isolated Alicyclobacillus-specific phaga.</title>
        <authorList>
            <person name="Shymialevich D."/>
            <person name="Wojcicki M."/>
            <person name="Srednicka P."/>
            <person name="Swider O."/>
        </authorList>
    </citation>
    <scope>NUCLEOTIDE SEQUENCE</scope>
</reference>
<gene>
    <name evidence="2" type="ORF">QB910_000112</name>
</gene>
<dbReference type="Pfam" id="PF13443">
    <property type="entry name" value="HTH_26"/>
    <property type="match status" value="1"/>
</dbReference>
<name>A0AAT9V7R9_9CAUD</name>
<protein>
    <recommendedName>
        <fullName evidence="1">HTH cro/C1-type domain-containing protein</fullName>
    </recommendedName>
</protein>
<accession>A0AAT9V7R9</accession>
<sequence>MSGKVKNKFDVVLDRHKFDALIGDMFIKDFYDRINVKWKLGIDYKSFLNLVNNRVNWRLIHAYAIADMLDCRIEDIFKVTEVDIEERERKRKMERESKLKAMTD</sequence>
<dbReference type="InterPro" id="IPR001387">
    <property type="entry name" value="Cro/C1-type_HTH"/>
</dbReference>
<feature type="domain" description="HTH cro/C1-type" evidence="1">
    <location>
        <begin position="39"/>
        <end position="79"/>
    </location>
</feature>
<proteinExistence type="predicted"/>
<evidence type="ECO:0000259" key="1">
    <source>
        <dbReference type="Pfam" id="PF13443"/>
    </source>
</evidence>
<evidence type="ECO:0000313" key="2">
    <source>
        <dbReference type="EMBL" id="WJJ55356.1"/>
    </source>
</evidence>